<gene>
    <name evidence="3" type="primary">LOC136079181</name>
</gene>
<evidence type="ECO:0000313" key="2">
    <source>
        <dbReference type="Proteomes" id="UP001652625"/>
    </source>
</evidence>
<dbReference type="PANTHER" id="PTHR45749">
    <property type="match status" value="1"/>
</dbReference>
<name>A0ABM4BPD3_HYDVU</name>
<dbReference type="Proteomes" id="UP001652625">
    <property type="component" value="Chromosome 04"/>
</dbReference>
<dbReference type="SMART" id="SM00597">
    <property type="entry name" value="ZnF_TTF"/>
    <property type="match status" value="1"/>
</dbReference>
<organism evidence="2 3">
    <name type="scientific">Hydra vulgaris</name>
    <name type="common">Hydra</name>
    <name type="synonym">Hydra attenuata</name>
    <dbReference type="NCBI Taxonomy" id="6087"/>
    <lineage>
        <taxon>Eukaryota</taxon>
        <taxon>Metazoa</taxon>
        <taxon>Cnidaria</taxon>
        <taxon>Hydrozoa</taxon>
        <taxon>Hydroidolina</taxon>
        <taxon>Anthoathecata</taxon>
        <taxon>Aplanulata</taxon>
        <taxon>Hydridae</taxon>
        <taxon>Hydra</taxon>
    </lineage>
</organism>
<dbReference type="InterPro" id="IPR006580">
    <property type="entry name" value="Znf_TTF"/>
</dbReference>
<protein>
    <submittedName>
        <fullName evidence="3">Uncharacterized protein LOC136079181</fullName>
    </submittedName>
</protein>
<evidence type="ECO:0000259" key="1">
    <source>
        <dbReference type="SMART" id="SM00597"/>
    </source>
</evidence>
<reference evidence="3" key="1">
    <citation type="submission" date="2025-08" db="UniProtKB">
        <authorList>
            <consortium name="RefSeq"/>
        </authorList>
    </citation>
    <scope>IDENTIFICATION</scope>
</reference>
<dbReference type="PANTHER" id="PTHR45749:SF35">
    <property type="entry name" value="AC-LIKE TRANSPOSASE-RELATED"/>
    <property type="match status" value="1"/>
</dbReference>
<dbReference type="RefSeq" id="XP_065650974.1">
    <property type="nucleotide sequence ID" value="XM_065794902.1"/>
</dbReference>
<proteinExistence type="predicted"/>
<sequence>MWPARIIDDIRQVLVVKKSVQVKNINFSIDSSSGRRFTVVNYKTKLPNGEGIDRDWLVYSISKNSIFCFFCKLFSTDAIYLSETEGYSDWQNMSNVLRTHERSTSHGNATISYRELATRLQLGNTIDSQHQRMIQAETDHWYAVLKRLVCIVQFLGTQGLAFCGTSETVFKENNVNFLKLVEHISKFDTVLSEHLRRITAKETHFLTALLDLPFNNLSKDDAPLLLHRVPHENDSDLFLKGNVTALCSSINLSLVIWSFVLYDLRRKEHMTLIVRFVYAFPGEEVNVREHFLGFVQVSDTSGQGLTACLLDELSKKGISLQNAWPRL</sequence>
<feature type="domain" description="TTF-type" evidence="1">
    <location>
        <begin position="41"/>
        <end position="128"/>
    </location>
</feature>
<accession>A0ABM4BPD3</accession>
<dbReference type="GeneID" id="136079181"/>
<evidence type="ECO:0000313" key="3">
    <source>
        <dbReference type="RefSeq" id="XP_065650974.1"/>
    </source>
</evidence>
<keyword evidence="2" id="KW-1185">Reference proteome</keyword>